<dbReference type="SUPFAM" id="SSF51126">
    <property type="entry name" value="Pectin lyase-like"/>
    <property type="match status" value="1"/>
</dbReference>
<keyword evidence="5" id="KW-1185">Reference proteome</keyword>
<dbReference type="NCBIfam" id="TIGR02601">
    <property type="entry name" value="autotrns_rpt"/>
    <property type="match status" value="1"/>
</dbReference>
<dbReference type="InterPro" id="IPR005546">
    <property type="entry name" value="Autotransporte_beta"/>
</dbReference>
<feature type="chain" id="PRO_5032323020" evidence="2">
    <location>
        <begin position="21"/>
        <end position="1144"/>
    </location>
</feature>
<dbReference type="PANTHER" id="PTHR35037">
    <property type="entry name" value="C-TERMINAL REGION OF AIDA-LIKE PROTEIN"/>
    <property type="match status" value="1"/>
</dbReference>
<feature type="domain" description="Autotransporter" evidence="3">
    <location>
        <begin position="868"/>
        <end position="1144"/>
    </location>
</feature>
<feature type="signal peptide" evidence="2">
    <location>
        <begin position="1"/>
        <end position="20"/>
    </location>
</feature>
<accession>A0A841KIN8</accession>
<dbReference type="InterPro" id="IPR012332">
    <property type="entry name" value="Autotransporter_pectin_lyase_C"/>
</dbReference>
<reference evidence="4 5" key="1">
    <citation type="submission" date="2020-08" db="EMBL/GenBank/DDBJ databases">
        <title>Genomic Encyclopedia of Type Strains, Phase IV (KMG-IV): sequencing the most valuable type-strain genomes for metagenomic binning, comparative biology and taxonomic classification.</title>
        <authorList>
            <person name="Goeker M."/>
        </authorList>
    </citation>
    <scope>NUCLEOTIDE SEQUENCE [LARGE SCALE GENOMIC DNA]</scope>
    <source>
        <strain evidence="4 5">DSM 101465</strain>
    </source>
</reference>
<dbReference type="InterPro" id="IPR036709">
    <property type="entry name" value="Autotransporte_beta_dom_sf"/>
</dbReference>
<dbReference type="Proteomes" id="UP000588017">
    <property type="component" value="Unassembled WGS sequence"/>
</dbReference>
<comment type="caution">
    <text evidence="4">The sequence shown here is derived from an EMBL/GenBank/DDBJ whole genome shotgun (WGS) entry which is preliminary data.</text>
</comment>
<dbReference type="InterPro" id="IPR011050">
    <property type="entry name" value="Pectin_lyase_fold/virulence"/>
</dbReference>
<gene>
    <name evidence="4" type="ORF">HNQ73_002890</name>
</gene>
<dbReference type="SUPFAM" id="SSF103515">
    <property type="entry name" value="Autotransporter"/>
    <property type="match status" value="1"/>
</dbReference>
<dbReference type="NCBIfam" id="TIGR01414">
    <property type="entry name" value="autotrans_barl"/>
    <property type="match status" value="1"/>
</dbReference>
<dbReference type="Gene3D" id="2.160.20.20">
    <property type="match status" value="1"/>
</dbReference>
<dbReference type="PANTHER" id="PTHR35037:SF3">
    <property type="entry name" value="C-TERMINAL REGION OF AIDA-LIKE PROTEIN"/>
    <property type="match status" value="1"/>
</dbReference>
<evidence type="ECO:0000313" key="4">
    <source>
        <dbReference type="EMBL" id="MBB6169253.1"/>
    </source>
</evidence>
<dbReference type="SMART" id="SM00869">
    <property type="entry name" value="Autotransporter"/>
    <property type="match status" value="1"/>
</dbReference>
<dbReference type="InterPro" id="IPR030895">
    <property type="entry name" value="T5SS_PEPC_rpt"/>
</dbReference>
<sequence length="1144" mass="118721">MKLSGSLVALAMVSSSSALAQNSWTGGSSYYYTCGIYTCSVAGNNLWSTSSNWSNGIPTASQDVNIGLSTYQSGSSGRPVQHDTVQNTGSAAAGNLFIGFSGGRAASGSFGAGYLTNSGTLAVSNTMVVGSTGVGNFSNSGTTTVGGNLAVGTIVSGALSNAATGTITVNGRVSLGTNASGTGRLLNNGRITSGDHFVIGESGYGELYTVGLPATTTVGGDIAIGATATGVGISITSQGTMNGSGRLDVGVRGAGHLIVQSGGSVNNEIGVIAKEPGAWGYALVNGAGSLWHSRQSLTLGSESGTEGVLVINEGGTVRVANGLGTLTIGEKAGSTGILNIGAFSPLGIDYGLHATAKDWLSNADTTSAAVAPGTLDANFVLFGEGSGTVNFKHTGSLAQDYRFKAGFAGLGTVNHYDGFTVLDGDSSGFTGPAHVYGGTMVVNNVLAGDVTVHAGGTLRIGHEGATDAGVTGHVVNDVVNNGVVQFNRSDAYTYGQVISGTGAVEQIGTGTTILTGANTYTGPTTIFRGTLQLGDGGTTGSIDATSGVDIRADGTLAFNRSDVKIFDRQITGAGTIRQIGTGVTRLTANNSGFTGRSFVDAGTLSVNGVLGGTVDVNAGGTLEGLGQVGSTVVHADGTIAPGNSTDPDRTPIGTLTIAGNLTQEAGSFYQTEVRSTGENDLIHVTGTATIEADSILNVTKIDPARYELEHRYTVLTADGGRTGTYTLTGDTWVSTFYRIEDQYDDNNVYLDVAQFRLFPEAGRTVNQINAATAAQELKWQRDPVTNYPTNELFRAIAYLQTDDEARDAFDKISGEIYASTKTRLLEESRFVRDATGNRLRTALGGLARKARTVSRDLKDPMPDKGEPRAKDGLVLWGEGLGTWNSNNGDGNAATVAHSTLGFLVGADIPLADKVRVGVVGGYSQSRFNVRERNSNATSDNYHIGLYGGAQWNRLGLQLGAGYTWHDISTTRDVNFPGFSERLASHYDASTLQAYGDLGYALRWEALKLEPFGSLAYVRQEDDKYREEVGVAALTSTGHSVDKLFGTLGLRLEQNFNVYGVGLTARGMLGWRHTFGKTWVSAVHAFAGSSPFRVYGVPLAKNVGVVETGLDAAFTEKLTVGVAYSGQFSKATETHGVVGNLSWKF</sequence>
<protein>
    <submittedName>
        <fullName evidence="4">Outer membrane autotransporter protein</fullName>
    </submittedName>
</protein>
<dbReference type="Pfam" id="PF12951">
    <property type="entry name" value="PATR"/>
    <property type="match status" value="2"/>
</dbReference>
<evidence type="ECO:0000256" key="2">
    <source>
        <dbReference type="SAM" id="SignalP"/>
    </source>
</evidence>
<proteinExistence type="predicted"/>
<name>A0A841KIN8_9HYPH</name>
<organism evidence="4 5">
    <name type="scientific">Chelatococcus composti</name>
    <dbReference type="NCBI Taxonomy" id="1743235"/>
    <lineage>
        <taxon>Bacteria</taxon>
        <taxon>Pseudomonadati</taxon>
        <taxon>Pseudomonadota</taxon>
        <taxon>Alphaproteobacteria</taxon>
        <taxon>Hyphomicrobiales</taxon>
        <taxon>Chelatococcaceae</taxon>
        <taxon>Chelatococcus</taxon>
    </lineage>
</organism>
<dbReference type="Gene3D" id="2.40.128.130">
    <property type="entry name" value="Autotransporter beta-domain"/>
    <property type="match status" value="1"/>
</dbReference>
<evidence type="ECO:0000256" key="1">
    <source>
        <dbReference type="ARBA" id="ARBA00022729"/>
    </source>
</evidence>
<evidence type="ECO:0000259" key="3">
    <source>
        <dbReference type="PROSITE" id="PS51208"/>
    </source>
</evidence>
<dbReference type="PROSITE" id="PS51208">
    <property type="entry name" value="AUTOTRANSPORTER"/>
    <property type="match status" value="1"/>
</dbReference>
<dbReference type="AlphaFoldDB" id="A0A841KIN8"/>
<dbReference type="InterPro" id="IPR006315">
    <property type="entry name" value="OM_autotransptr_brl_dom"/>
</dbReference>
<dbReference type="NCBIfam" id="TIGR04393">
    <property type="entry name" value="rpt_T5SS_PEPC"/>
    <property type="match status" value="1"/>
</dbReference>
<dbReference type="Pfam" id="PF03797">
    <property type="entry name" value="Autotransporter"/>
    <property type="match status" value="1"/>
</dbReference>
<dbReference type="InterPro" id="IPR051551">
    <property type="entry name" value="Autotransporter_adhesion"/>
</dbReference>
<dbReference type="GO" id="GO:0019867">
    <property type="term" value="C:outer membrane"/>
    <property type="evidence" value="ECO:0007669"/>
    <property type="project" value="InterPro"/>
</dbReference>
<keyword evidence="1 2" id="KW-0732">Signal</keyword>
<dbReference type="RefSeq" id="WP_183335564.1">
    <property type="nucleotide sequence ID" value="NZ_BMHX01000006.1"/>
</dbReference>
<dbReference type="InterPro" id="IPR013425">
    <property type="entry name" value="Autotrns_rpt"/>
</dbReference>
<dbReference type="EMBL" id="JACHEH010000006">
    <property type="protein sequence ID" value="MBB6169253.1"/>
    <property type="molecule type" value="Genomic_DNA"/>
</dbReference>
<evidence type="ECO:0000313" key="5">
    <source>
        <dbReference type="Proteomes" id="UP000588017"/>
    </source>
</evidence>